<comment type="subunit">
    <text evidence="5 16">Homodimer.</text>
</comment>
<dbReference type="InterPro" id="IPR004619">
    <property type="entry name" value="Type_III_PanK"/>
</dbReference>
<keyword evidence="16" id="KW-0479">Metal-binding</keyword>
<dbReference type="InterPro" id="IPR043129">
    <property type="entry name" value="ATPase_NBD"/>
</dbReference>
<evidence type="ECO:0000256" key="7">
    <source>
        <dbReference type="ARBA" id="ARBA00022490"/>
    </source>
</evidence>
<dbReference type="Pfam" id="PF03309">
    <property type="entry name" value="Pan_kinase"/>
    <property type="match status" value="1"/>
</dbReference>
<protein>
    <recommendedName>
        <fullName evidence="15 16">Type III pantothenate kinase</fullName>
        <ecNumber evidence="6 16">2.7.1.33</ecNumber>
    </recommendedName>
    <alternativeName>
        <fullName evidence="16">PanK-III</fullName>
    </alternativeName>
    <alternativeName>
        <fullName evidence="16">Pantothenic acid kinase</fullName>
    </alternativeName>
</protein>
<evidence type="ECO:0000256" key="1">
    <source>
        <dbReference type="ARBA" id="ARBA00001206"/>
    </source>
</evidence>
<dbReference type="PANTHER" id="PTHR34265:SF1">
    <property type="entry name" value="TYPE III PANTOTHENATE KINASE"/>
    <property type="match status" value="1"/>
</dbReference>
<dbReference type="CDD" id="cd24015">
    <property type="entry name" value="ASKHA_NBD_PanK-III"/>
    <property type="match status" value="1"/>
</dbReference>
<proteinExistence type="inferred from homology"/>
<comment type="function">
    <text evidence="16">Catalyzes the phosphorylation of pantothenate (Pan), the first step in CoA biosynthesis.</text>
</comment>
<evidence type="ECO:0000313" key="18">
    <source>
        <dbReference type="Proteomes" id="UP001500298"/>
    </source>
</evidence>
<evidence type="ECO:0000256" key="3">
    <source>
        <dbReference type="ARBA" id="ARBA00004496"/>
    </source>
</evidence>
<keyword evidence="8 16" id="KW-0808">Transferase</keyword>
<evidence type="ECO:0000256" key="14">
    <source>
        <dbReference type="ARBA" id="ARBA00038036"/>
    </source>
</evidence>
<feature type="binding site" evidence="16">
    <location>
        <begin position="99"/>
        <end position="102"/>
    </location>
    <ligand>
        <name>substrate</name>
    </ligand>
</feature>
<evidence type="ECO:0000256" key="2">
    <source>
        <dbReference type="ARBA" id="ARBA00001958"/>
    </source>
</evidence>
<dbReference type="Proteomes" id="UP001500298">
    <property type="component" value="Unassembled WGS sequence"/>
</dbReference>
<accession>A0ABP9DMD4</accession>
<dbReference type="SUPFAM" id="SSF53067">
    <property type="entry name" value="Actin-like ATPase domain"/>
    <property type="match status" value="2"/>
</dbReference>
<organism evidence="17 18">
    <name type="scientific">Algivirga pacifica</name>
    <dbReference type="NCBI Taxonomy" id="1162670"/>
    <lineage>
        <taxon>Bacteria</taxon>
        <taxon>Pseudomonadati</taxon>
        <taxon>Bacteroidota</taxon>
        <taxon>Cytophagia</taxon>
        <taxon>Cytophagales</taxon>
        <taxon>Flammeovirgaceae</taxon>
        <taxon>Algivirga</taxon>
    </lineage>
</organism>
<gene>
    <name evidence="16" type="primary">coaX</name>
    <name evidence="17" type="ORF">GCM10023331_38250</name>
</gene>
<keyword evidence="12 16" id="KW-0630">Potassium</keyword>
<evidence type="ECO:0000313" key="17">
    <source>
        <dbReference type="EMBL" id="GAA4849897.1"/>
    </source>
</evidence>
<comment type="caution">
    <text evidence="17">The sequence shown here is derived from an EMBL/GenBank/DDBJ whole genome shotgun (WGS) entry which is preliminary data.</text>
</comment>
<evidence type="ECO:0000256" key="8">
    <source>
        <dbReference type="ARBA" id="ARBA00022679"/>
    </source>
</evidence>
<feature type="active site" description="Proton acceptor" evidence="16">
    <location>
        <position position="101"/>
    </location>
</feature>
<dbReference type="HAMAP" id="MF_01274">
    <property type="entry name" value="Pantothen_kinase_3"/>
    <property type="match status" value="1"/>
</dbReference>
<dbReference type="EC" id="2.7.1.33" evidence="6 16"/>
<keyword evidence="7 16" id="KW-0963">Cytoplasm</keyword>
<evidence type="ECO:0000256" key="12">
    <source>
        <dbReference type="ARBA" id="ARBA00022958"/>
    </source>
</evidence>
<evidence type="ECO:0000256" key="10">
    <source>
        <dbReference type="ARBA" id="ARBA00022777"/>
    </source>
</evidence>
<keyword evidence="13 16" id="KW-0173">Coenzyme A biosynthesis</keyword>
<evidence type="ECO:0000256" key="15">
    <source>
        <dbReference type="ARBA" id="ARBA00040883"/>
    </source>
</evidence>
<comment type="cofactor">
    <cofactor evidence="2">
        <name>K(+)</name>
        <dbReference type="ChEBI" id="CHEBI:29103"/>
    </cofactor>
</comment>
<name>A0ABP9DMD4_9BACT</name>
<feature type="binding site" evidence="16">
    <location>
        <position position="122"/>
    </location>
    <ligand>
        <name>K(+)</name>
        <dbReference type="ChEBI" id="CHEBI:29103"/>
    </ligand>
</feature>
<comment type="pathway">
    <text evidence="4 16">Cofactor biosynthesis; coenzyme A biosynthesis; CoA from (R)-pantothenate: step 1/5.</text>
</comment>
<keyword evidence="18" id="KW-1185">Reference proteome</keyword>
<evidence type="ECO:0000256" key="16">
    <source>
        <dbReference type="HAMAP-Rule" id="MF_01274"/>
    </source>
</evidence>
<evidence type="ECO:0000256" key="9">
    <source>
        <dbReference type="ARBA" id="ARBA00022741"/>
    </source>
</evidence>
<comment type="similarity">
    <text evidence="14 16">Belongs to the type III pantothenate kinase family.</text>
</comment>
<feature type="binding site" evidence="16">
    <location>
        <position position="177"/>
    </location>
    <ligand>
        <name>substrate</name>
    </ligand>
</feature>
<keyword evidence="9 16" id="KW-0547">Nucleotide-binding</keyword>
<comment type="catalytic activity">
    <reaction evidence="1 16">
        <text>(R)-pantothenate + ATP = (R)-4'-phosphopantothenate + ADP + H(+)</text>
        <dbReference type="Rhea" id="RHEA:16373"/>
        <dbReference type="ChEBI" id="CHEBI:10986"/>
        <dbReference type="ChEBI" id="CHEBI:15378"/>
        <dbReference type="ChEBI" id="CHEBI:29032"/>
        <dbReference type="ChEBI" id="CHEBI:30616"/>
        <dbReference type="ChEBI" id="CHEBI:456216"/>
        <dbReference type="EC" id="2.7.1.33"/>
    </reaction>
</comment>
<keyword evidence="10 16" id="KW-0418">Kinase</keyword>
<feature type="binding site" evidence="16">
    <location>
        <position position="92"/>
    </location>
    <ligand>
        <name>substrate</name>
    </ligand>
</feature>
<dbReference type="NCBIfam" id="TIGR00671">
    <property type="entry name" value="baf"/>
    <property type="match status" value="1"/>
</dbReference>
<keyword evidence="11 16" id="KW-0067">ATP-binding</keyword>
<evidence type="ECO:0000256" key="4">
    <source>
        <dbReference type="ARBA" id="ARBA00005225"/>
    </source>
</evidence>
<reference evidence="18" key="1">
    <citation type="journal article" date="2019" name="Int. J. Syst. Evol. Microbiol.">
        <title>The Global Catalogue of Microorganisms (GCM) 10K type strain sequencing project: providing services to taxonomists for standard genome sequencing and annotation.</title>
        <authorList>
            <consortium name="The Broad Institute Genomics Platform"/>
            <consortium name="The Broad Institute Genome Sequencing Center for Infectious Disease"/>
            <person name="Wu L."/>
            <person name="Ma J."/>
        </authorList>
    </citation>
    <scope>NUCLEOTIDE SEQUENCE [LARGE SCALE GENOMIC DNA]</scope>
    <source>
        <strain evidence="18">JCM 18326</strain>
    </source>
</reference>
<comment type="subcellular location">
    <subcellularLocation>
        <location evidence="3 16">Cytoplasm</location>
    </subcellularLocation>
</comment>
<evidence type="ECO:0000256" key="13">
    <source>
        <dbReference type="ARBA" id="ARBA00022993"/>
    </source>
</evidence>
<feature type="binding site" evidence="16">
    <location>
        <position position="125"/>
    </location>
    <ligand>
        <name>ATP</name>
        <dbReference type="ChEBI" id="CHEBI:30616"/>
    </ligand>
</feature>
<dbReference type="PANTHER" id="PTHR34265">
    <property type="entry name" value="TYPE III PANTOTHENATE KINASE"/>
    <property type="match status" value="1"/>
</dbReference>
<comment type="cofactor">
    <cofactor evidence="16">
        <name>NH4(+)</name>
        <dbReference type="ChEBI" id="CHEBI:28938"/>
    </cofactor>
    <cofactor evidence="16">
        <name>K(+)</name>
        <dbReference type="ChEBI" id="CHEBI:29103"/>
    </cofactor>
    <text evidence="16">A monovalent cation. Ammonium or potassium.</text>
</comment>
<evidence type="ECO:0000256" key="11">
    <source>
        <dbReference type="ARBA" id="ARBA00022840"/>
    </source>
</evidence>
<feature type="binding site" evidence="16">
    <location>
        <begin position="14"/>
        <end position="21"/>
    </location>
    <ligand>
        <name>ATP</name>
        <dbReference type="ChEBI" id="CHEBI:30616"/>
    </ligand>
</feature>
<dbReference type="EMBL" id="BAABJX010000062">
    <property type="protein sequence ID" value="GAA4849897.1"/>
    <property type="molecule type" value="Genomic_DNA"/>
</dbReference>
<evidence type="ECO:0000256" key="6">
    <source>
        <dbReference type="ARBA" id="ARBA00012102"/>
    </source>
</evidence>
<dbReference type="Gene3D" id="3.30.420.40">
    <property type="match status" value="1"/>
</dbReference>
<evidence type="ECO:0000256" key="5">
    <source>
        <dbReference type="ARBA" id="ARBA00011738"/>
    </source>
</evidence>
<sequence>MKAGKDALYRATIDFGNTYGKVGIFYKDELIKVYSRLTASDVKNCLQNYVIEEAIICNVGENKDFLTEELLTFIPFVMSFNHKTSLPIHNLYTTPHTLGLDRLAGVMGAKVHFPEDACLVIDMGTCVTFDFIDEHNQYHGGSISPGLSMRFKALEAFTARLPLCSTNPEIGLIGNSTEQSIQSGVYHGLKAEIIGIIQHYQEKFGKIKVILCGGDGIYFEKALKPFIFADYHLIHYGLNRILRTNEKNL</sequence>
<dbReference type="GO" id="GO:0016301">
    <property type="term" value="F:kinase activity"/>
    <property type="evidence" value="ECO:0007669"/>
    <property type="project" value="UniProtKB-KW"/>
</dbReference>